<sequence length="89" mass="10169">MALTEQQQIKADDLRFTKGMEAVIDTALETGESPKVEVWEAIKGYSYVAFFQFPVSDQTIEVMISTDEHRALIYHTLNKAGWECRIVLD</sequence>
<dbReference type="EMBL" id="LR798229">
    <property type="protein sequence ID" value="CAB5207107.1"/>
    <property type="molecule type" value="Genomic_DNA"/>
</dbReference>
<proteinExistence type="predicted"/>
<evidence type="ECO:0000313" key="1">
    <source>
        <dbReference type="EMBL" id="CAB5207107.1"/>
    </source>
</evidence>
<reference evidence="1" key="1">
    <citation type="submission" date="2020-05" db="EMBL/GenBank/DDBJ databases">
        <authorList>
            <person name="Chiriac C."/>
            <person name="Salcher M."/>
            <person name="Ghai R."/>
            <person name="Kavagutti S V."/>
        </authorList>
    </citation>
    <scope>NUCLEOTIDE SEQUENCE</scope>
</reference>
<name>A0A6J7WDH9_9CAUD</name>
<accession>A0A6J7WDH9</accession>
<protein>
    <submittedName>
        <fullName evidence="1">Uncharacterized protein</fullName>
    </submittedName>
</protein>
<gene>
    <name evidence="1" type="ORF">UFOVP184_28</name>
</gene>
<organism evidence="1">
    <name type="scientific">uncultured Caudovirales phage</name>
    <dbReference type="NCBI Taxonomy" id="2100421"/>
    <lineage>
        <taxon>Viruses</taxon>
        <taxon>Duplodnaviria</taxon>
        <taxon>Heunggongvirae</taxon>
        <taxon>Uroviricota</taxon>
        <taxon>Caudoviricetes</taxon>
        <taxon>Peduoviridae</taxon>
        <taxon>Maltschvirus</taxon>
        <taxon>Maltschvirus maltsch</taxon>
    </lineage>
</organism>